<evidence type="ECO:0000259" key="8">
    <source>
        <dbReference type="PROSITE" id="PS51779"/>
    </source>
</evidence>
<dbReference type="KEGG" id="sna:Snas_4009"/>
<proteinExistence type="predicted"/>
<evidence type="ECO:0000313" key="10">
    <source>
        <dbReference type="Proteomes" id="UP000000844"/>
    </source>
</evidence>
<dbReference type="InterPro" id="IPR034746">
    <property type="entry name" value="POTRA"/>
</dbReference>
<dbReference type="AlphaFoldDB" id="D3PZX4"/>
<evidence type="ECO:0000256" key="5">
    <source>
        <dbReference type="ARBA" id="ARBA00022989"/>
    </source>
</evidence>
<dbReference type="Gene3D" id="3.10.20.310">
    <property type="entry name" value="membrane protein fhac"/>
    <property type="match status" value="1"/>
</dbReference>
<feature type="domain" description="POTRA" evidence="8">
    <location>
        <begin position="43"/>
        <end position="111"/>
    </location>
</feature>
<dbReference type="InterPro" id="IPR050487">
    <property type="entry name" value="FtsQ_DivIB"/>
</dbReference>
<evidence type="ECO:0000313" key="9">
    <source>
        <dbReference type="EMBL" id="ADD43661.1"/>
    </source>
</evidence>
<dbReference type="STRING" id="446470.Snas_4009"/>
<dbReference type="Proteomes" id="UP000000844">
    <property type="component" value="Chromosome"/>
</dbReference>
<keyword evidence="3" id="KW-0132">Cell division</keyword>
<reference evidence="9 10" key="1">
    <citation type="journal article" date="2009" name="Stand. Genomic Sci.">
        <title>Complete genome sequence of Stackebrandtia nassauensis type strain (LLR-40K-21).</title>
        <authorList>
            <person name="Munk C."/>
            <person name="Lapidus A."/>
            <person name="Copeland A."/>
            <person name="Jando M."/>
            <person name="Mayilraj S."/>
            <person name="Glavina Del Rio T."/>
            <person name="Nolan M."/>
            <person name="Chen F."/>
            <person name="Lucas S."/>
            <person name="Tice H."/>
            <person name="Cheng J.F."/>
            <person name="Han C."/>
            <person name="Detter J.C."/>
            <person name="Bruce D."/>
            <person name="Goodwin L."/>
            <person name="Chain P."/>
            <person name="Pitluck S."/>
            <person name="Goker M."/>
            <person name="Ovchinikova G."/>
            <person name="Pati A."/>
            <person name="Ivanova N."/>
            <person name="Mavromatis K."/>
            <person name="Chen A."/>
            <person name="Palaniappan K."/>
            <person name="Land M."/>
            <person name="Hauser L."/>
            <person name="Chang Y.J."/>
            <person name="Jeffries C.D."/>
            <person name="Bristow J."/>
            <person name="Eisen J.A."/>
            <person name="Markowitz V."/>
            <person name="Hugenholtz P."/>
            <person name="Kyrpides N.C."/>
            <person name="Klenk H.P."/>
        </authorList>
    </citation>
    <scope>NUCLEOTIDE SEQUENCE [LARGE SCALE GENOMIC DNA]</scope>
    <source>
        <strain evidence="10">DSM 44728 / CIP 108903 / NRRL B-16338 / NBRC 102104 / LLR-40K-21</strain>
    </source>
</reference>
<sequence>MVNKRPGRKRGLGRKARLLVTAVAGAAVLAGASLWIVYGTGAFAVESVVVRGASFTDHEQVTKAAGVAEGTAIAAVDTDEVARRVSKVPAVRTATVSRDWPHGIVITIKERKPRLAVPKDRKFILVDEAGVAFRTVSKQPSGTVKTTVSDPARDDAATQAVLSVLPKLSPELEKLLVSVEAPTQSRIELKLKGSRTVFWGDSSRSDRKAEVATSLLKRTEKHLDVSAPDVPTVS</sequence>
<dbReference type="GO" id="GO:0005886">
    <property type="term" value="C:plasma membrane"/>
    <property type="evidence" value="ECO:0007669"/>
    <property type="project" value="TreeGrafter"/>
</dbReference>
<evidence type="ECO:0000256" key="1">
    <source>
        <dbReference type="ARBA" id="ARBA00004370"/>
    </source>
</evidence>
<evidence type="ECO:0000256" key="3">
    <source>
        <dbReference type="ARBA" id="ARBA00022618"/>
    </source>
</evidence>
<dbReference type="PANTHER" id="PTHR37820">
    <property type="entry name" value="CELL DIVISION PROTEIN DIVIB"/>
    <property type="match status" value="1"/>
</dbReference>
<dbReference type="InterPro" id="IPR005548">
    <property type="entry name" value="Cell_div_FtsQ/DivIB_C"/>
</dbReference>
<keyword evidence="7" id="KW-0131">Cell cycle</keyword>
<gene>
    <name evidence="9" type="ordered locus">Snas_4009</name>
</gene>
<dbReference type="eggNOG" id="COG1589">
    <property type="taxonomic scope" value="Bacteria"/>
</dbReference>
<keyword evidence="6" id="KW-0472">Membrane</keyword>
<keyword evidence="4" id="KW-0812">Transmembrane</keyword>
<evidence type="ECO:0000256" key="7">
    <source>
        <dbReference type="ARBA" id="ARBA00023306"/>
    </source>
</evidence>
<protein>
    <submittedName>
        <fullName evidence="9">Polypeptide-transport-associated domain protein FtsQ-type</fullName>
    </submittedName>
</protein>
<comment type="subcellular location">
    <subcellularLocation>
        <location evidence="1">Membrane</location>
    </subcellularLocation>
</comment>
<accession>D3PZX4</accession>
<keyword evidence="2" id="KW-1003">Cell membrane</keyword>
<keyword evidence="5" id="KW-1133">Transmembrane helix</keyword>
<dbReference type="HOGENOM" id="CLU_047677_1_0_11"/>
<dbReference type="EMBL" id="CP001778">
    <property type="protein sequence ID" value="ADD43661.1"/>
    <property type="molecule type" value="Genomic_DNA"/>
</dbReference>
<dbReference type="PANTHER" id="PTHR37820:SF1">
    <property type="entry name" value="CELL DIVISION PROTEIN FTSQ"/>
    <property type="match status" value="1"/>
</dbReference>
<dbReference type="RefSeq" id="WP_013019232.1">
    <property type="nucleotide sequence ID" value="NC_013947.1"/>
</dbReference>
<dbReference type="Pfam" id="PF03799">
    <property type="entry name" value="FtsQ_DivIB_C"/>
    <property type="match status" value="1"/>
</dbReference>
<name>D3PZX4_STANL</name>
<evidence type="ECO:0000256" key="4">
    <source>
        <dbReference type="ARBA" id="ARBA00022692"/>
    </source>
</evidence>
<keyword evidence="10" id="KW-1185">Reference proteome</keyword>
<organism evidence="9 10">
    <name type="scientific">Stackebrandtia nassauensis (strain DSM 44728 / CIP 108903 / NRRL B-16338 / NBRC 102104 / LLR-40K-21)</name>
    <dbReference type="NCBI Taxonomy" id="446470"/>
    <lineage>
        <taxon>Bacteria</taxon>
        <taxon>Bacillati</taxon>
        <taxon>Actinomycetota</taxon>
        <taxon>Actinomycetes</taxon>
        <taxon>Glycomycetales</taxon>
        <taxon>Glycomycetaceae</taxon>
        <taxon>Stackebrandtia</taxon>
    </lineage>
</organism>
<evidence type="ECO:0000256" key="2">
    <source>
        <dbReference type="ARBA" id="ARBA00022475"/>
    </source>
</evidence>
<dbReference type="InterPro" id="IPR013685">
    <property type="entry name" value="POTRA_FtsQ_type"/>
</dbReference>
<evidence type="ECO:0000256" key="6">
    <source>
        <dbReference type="ARBA" id="ARBA00023136"/>
    </source>
</evidence>
<dbReference type="Pfam" id="PF08478">
    <property type="entry name" value="POTRA_1"/>
    <property type="match status" value="1"/>
</dbReference>
<dbReference type="PROSITE" id="PS51779">
    <property type="entry name" value="POTRA"/>
    <property type="match status" value="1"/>
</dbReference>
<dbReference type="GO" id="GO:0051301">
    <property type="term" value="P:cell division"/>
    <property type="evidence" value="ECO:0007669"/>
    <property type="project" value="UniProtKB-KW"/>
</dbReference>